<name>A0A919G450_9ACTN</name>
<dbReference type="Pfam" id="PF02566">
    <property type="entry name" value="OsmC"/>
    <property type="match status" value="1"/>
</dbReference>
<dbReference type="NCBIfam" id="TIGR03561">
    <property type="entry name" value="organ_hyd_perox"/>
    <property type="match status" value="1"/>
</dbReference>
<dbReference type="SUPFAM" id="SSF82784">
    <property type="entry name" value="OsmC-like"/>
    <property type="match status" value="1"/>
</dbReference>
<comment type="similarity">
    <text evidence="1">Belongs to the OsmC/Ohr family.</text>
</comment>
<dbReference type="EMBL" id="BNBO01000034">
    <property type="protein sequence ID" value="GHH77690.1"/>
    <property type="molecule type" value="Genomic_DNA"/>
</dbReference>
<evidence type="ECO:0000313" key="2">
    <source>
        <dbReference type="EMBL" id="GHH77690.1"/>
    </source>
</evidence>
<proteinExistence type="inferred from homology"/>
<dbReference type="GO" id="GO:0006979">
    <property type="term" value="P:response to oxidative stress"/>
    <property type="evidence" value="ECO:0007669"/>
    <property type="project" value="InterPro"/>
</dbReference>
<sequence length="145" mass="15383">MFGMTKARYTAQAHVVGGRNGHGRTQDGRLDLDLRQPEELGGDGEGVNPEQLFAIGFAACFGTTVELVGRRSALRADDVEIDSSVSLVPVDGGRLQLAVELRISLPSLTAWQAAELVRTAHQVCPYSGATRGNIEVALVVNGTPL</sequence>
<dbReference type="Gene3D" id="3.30.300.20">
    <property type="match status" value="1"/>
</dbReference>
<dbReference type="PANTHER" id="PTHR33797">
    <property type="entry name" value="ORGANIC HYDROPEROXIDE RESISTANCE PROTEIN-LIKE"/>
    <property type="match status" value="1"/>
</dbReference>
<dbReference type="InterPro" id="IPR036102">
    <property type="entry name" value="OsmC/Ohrsf"/>
</dbReference>
<evidence type="ECO:0000313" key="3">
    <source>
        <dbReference type="Proteomes" id="UP000617734"/>
    </source>
</evidence>
<evidence type="ECO:0000256" key="1">
    <source>
        <dbReference type="ARBA" id="ARBA00007378"/>
    </source>
</evidence>
<reference evidence="2" key="1">
    <citation type="journal article" date="2014" name="Int. J. Syst. Evol. Microbiol.">
        <title>Complete genome sequence of Corynebacterium casei LMG S-19264T (=DSM 44701T), isolated from a smear-ripened cheese.</title>
        <authorList>
            <consortium name="US DOE Joint Genome Institute (JGI-PGF)"/>
            <person name="Walter F."/>
            <person name="Albersmeier A."/>
            <person name="Kalinowski J."/>
            <person name="Ruckert C."/>
        </authorList>
    </citation>
    <scope>NUCLEOTIDE SEQUENCE</scope>
    <source>
        <strain evidence="2">JCM 4646</strain>
    </source>
</reference>
<dbReference type="AlphaFoldDB" id="A0A919G450"/>
<organism evidence="2 3">
    <name type="scientific">Kitasatospora indigofera</name>
    <dbReference type="NCBI Taxonomy" id="67307"/>
    <lineage>
        <taxon>Bacteria</taxon>
        <taxon>Bacillati</taxon>
        <taxon>Actinomycetota</taxon>
        <taxon>Actinomycetes</taxon>
        <taxon>Kitasatosporales</taxon>
        <taxon>Streptomycetaceae</taxon>
        <taxon>Kitasatospora</taxon>
    </lineage>
</organism>
<dbReference type="Proteomes" id="UP000617734">
    <property type="component" value="Unassembled WGS sequence"/>
</dbReference>
<keyword evidence="3" id="KW-1185">Reference proteome</keyword>
<protein>
    <submittedName>
        <fullName evidence="2">Organic hydroperoxide resistance protein/OsmC-like protein</fullName>
    </submittedName>
</protein>
<dbReference type="InterPro" id="IPR019953">
    <property type="entry name" value="OHR"/>
</dbReference>
<dbReference type="PANTHER" id="PTHR33797:SF2">
    <property type="entry name" value="ORGANIC HYDROPEROXIDE RESISTANCE PROTEIN-LIKE"/>
    <property type="match status" value="1"/>
</dbReference>
<dbReference type="Gene3D" id="2.20.25.10">
    <property type="match status" value="1"/>
</dbReference>
<gene>
    <name evidence="2" type="ORF">GCM10018781_51640</name>
</gene>
<accession>A0A919G450</accession>
<dbReference type="InterPro" id="IPR015946">
    <property type="entry name" value="KH_dom-like_a/b"/>
</dbReference>
<comment type="caution">
    <text evidence="2">The sequence shown here is derived from an EMBL/GenBank/DDBJ whole genome shotgun (WGS) entry which is preliminary data.</text>
</comment>
<dbReference type="InterPro" id="IPR003718">
    <property type="entry name" value="OsmC/Ohr_fam"/>
</dbReference>
<reference evidence="2" key="2">
    <citation type="submission" date="2020-09" db="EMBL/GenBank/DDBJ databases">
        <authorList>
            <person name="Sun Q."/>
            <person name="Ohkuma M."/>
        </authorList>
    </citation>
    <scope>NUCLEOTIDE SEQUENCE</scope>
    <source>
        <strain evidence="2">JCM 4646</strain>
    </source>
</reference>